<evidence type="ECO:0000313" key="4">
    <source>
        <dbReference type="EMBL" id="KAJ1994072.1"/>
    </source>
</evidence>
<dbReference type="SUPFAM" id="SSF57924">
    <property type="entry name" value="Inhibitor of apoptosis (IAP) repeat"/>
    <property type="match status" value="2"/>
</dbReference>
<organism evidence="4 5">
    <name type="scientific">Coemansia umbellata</name>
    <dbReference type="NCBI Taxonomy" id="1424467"/>
    <lineage>
        <taxon>Eukaryota</taxon>
        <taxon>Fungi</taxon>
        <taxon>Fungi incertae sedis</taxon>
        <taxon>Zoopagomycota</taxon>
        <taxon>Kickxellomycotina</taxon>
        <taxon>Kickxellomycetes</taxon>
        <taxon>Kickxellales</taxon>
        <taxon>Kickxellaceae</taxon>
        <taxon>Coemansia</taxon>
    </lineage>
</organism>
<gene>
    <name evidence="4" type="ORF">EDC05_001742</name>
</gene>
<protein>
    <recommendedName>
        <fullName evidence="6">BIR-domain-containing protein</fullName>
    </recommendedName>
</protein>
<dbReference type="PROSITE" id="PS50143">
    <property type="entry name" value="BIR_REPEAT_2"/>
    <property type="match status" value="2"/>
</dbReference>
<dbReference type="Pfam" id="PF00653">
    <property type="entry name" value="BIR"/>
    <property type="match status" value="2"/>
</dbReference>
<feature type="region of interest" description="Disordered" evidence="3">
    <location>
        <begin position="223"/>
        <end position="313"/>
    </location>
</feature>
<accession>A0ABQ8PQQ9</accession>
<feature type="region of interest" description="Disordered" evidence="3">
    <location>
        <begin position="350"/>
        <end position="383"/>
    </location>
</feature>
<dbReference type="InterPro" id="IPR001370">
    <property type="entry name" value="BIR_rpt"/>
</dbReference>
<evidence type="ECO:0000313" key="5">
    <source>
        <dbReference type="Proteomes" id="UP001151295"/>
    </source>
</evidence>
<keyword evidence="2" id="KW-0862">Zinc</keyword>
<name>A0ABQ8PQQ9_9FUNG</name>
<reference evidence="4" key="1">
    <citation type="submission" date="2022-07" db="EMBL/GenBank/DDBJ databases">
        <title>Phylogenomic reconstructions and comparative analyses of Kickxellomycotina fungi.</title>
        <authorList>
            <person name="Reynolds N.K."/>
            <person name="Stajich J.E."/>
            <person name="Barry K."/>
            <person name="Grigoriev I.V."/>
            <person name="Crous P."/>
            <person name="Smith M.E."/>
        </authorList>
    </citation>
    <scope>NUCLEOTIDE SEQUENCE</scope>
    <source>
        <strain evidence="4">BCRC 34882</strain>
    </source>
</reference>
<evidence type="ECO:0008006" key="6">
    <source>
        <dbReference type="Google" id="ProtNLM"/>
    </source>
</evidence>
<evidence type="ECO:0000256" key="3">
    <source>
        <dbReference type="SAM" id="MobiDB-lite"/>
    </source>
</evidence>
<dbReference type="Proteomes" id="UP001151295">
    <property type="component" value="Unassembled WGS sequence"/>
</dbReference>
<comment type="caution">
    <text evidence="4">The sequence shown here is derived from an EMBL/GenBank/DDBJ whole genome shotgun (WGS) entry which is preliminary data.</text>
</comment>
<dbReference type="InterPro" id="IPR051190">
    <property type="entry name" value="Baculoviral_IAP"/>
</dbReference>
<dbReference type="Gene3D" id="1.10.1170.10">
    <property type="entry name" value="Inhibitor Of Apoptosis Protein (2mihbC-IAP-1), Chain A"/>
    <property type="match status" value="2"/>
</dbReference>
<dbReference type="CDD" id="cd00022">
    <property type="entry name" value="BIR"/>
    <property type="match status" value="2"/>
</dbReference>
<evidence type="ECO:0000256" key="2">
    <source>
        <dbReference type="ARBA" id="ARBA00022833"/>
    </source>
</evidence>
<dbReference type="PANTHER" id="PTHR46771">
    <property type="entry name" value="DETERIN"/>
    <property type="match status" value="1"/>
</dbReference>
<keyword evidence="5" id="KW-1185">Reference proteome</keyword>
<evidence type="ECO:0000256" key="1">
    <source>
        <dbReference type="ARBA" id="ARBA00022723"/>
    </source>
</evidence>
<feature type="compositionally biased region" description="Low complexity" evidence="3">
    <location>
        <begin position="242"/>
        <end position="256"/>
    </location>
</feature>
<dbReference type="SMART" id="SM00238">
    <property type="entry name" value="BIR"/>
    <property type="match status" value="2"/>
</dbReference>
<dbReference type="EMBL" id="JANBQD010000014">
    <property type="protein sequence ID" value="KAJ1994072.1"/>
    <property type="molecule type" value="Genomic_DNA"/>
</dbReference>
<proteinExistence type="predicted"/>
<keyword evidence="1" id="KW-0479">Metal-binding</keyword>
<sequence>MKQTSPLCTFKQRKDTFLRRGRFRWPYIKYTSYLAQPDTLASAGFAFSPARDAPDNVQCFFCGFELTGWEPTDDPFSEHYAHKSDCNYARLHCRVRAARPGNKVEWTGWPLDTNSELTKEDKISEKRRMLELRSDVKGRLATFSTSEWPHAGRADWNVTPEKLAKAGFYYTPEWPGDDTATCAFCGYALAEWEPDDEPEAEHARRAPDCLYFRIDKDAELAASPVKSPVKSPVRTPVRSPIQPMQQQQQQQQPQQQESTNGKRESDAIEIIEESDKDNNEIQSRHSTASPKRQRVSDASDVADVNDTHDLPKNAQYSAEMAVQDLAMNEYADEEGNVEEHGYEADNNYADEADEEYDADYDNNNPEYGNADDAEEFSDEHEVDGDANHEEYAAFSSESINGTQLTSTQVDSGDIHYRLSPTEMQIDDGEADRLFGTSSEQIQEAQEFTQVENDDPDINTVDSLRRRSMVPDVGEWELAEDEENMTVEEFIRACCEQKITSLEASAAQMVSAFMERAESTRERICNMTW</sequence>
<feature type="compositionally biased region" description="Acidic residues" evidence="3">
    <location>
        <begin position="350"/>
        <end position="360"/>
    </location>
</feature>
<feature type="compositionally biased region" description="Acidic residues" evidence="3">
    <location>
        <begin position="369"/>
        <end position="382"/>
    </location>
</feature>
<dbReference type="PANTHER" id="PTHR46771:SF5">
    <property type="entry name" value="DETERIN"/>
    <property type="match status" value="1"/>
</dbReference>